<accession>A0A1C4WY15</accession>
<evidence type="ECO:0000313" key="3">
    <source>
        <dbReference type="Proteomes" id="UP000198224"/>
    </source>
</evidence>
<name>A0A1C4WY15_9ACTN</name>
<keyword evidence="2" id="KW-0808">Transferase</keyword>
<dbReference type="Pfam" id="PF00583">
    <property type="entry name" value="Acetyltransf_1"/>
    <property type="match status" value="1"/>
</dbReference>
<dbReference type="SUPFAM" id="SSF55729">
    <property type="entry name" value="Acyl-CoA N-acyltransferases (Nat)"/>
    <property type="match status" value="1"/>
</dbReference>
<dbReference type="InterPro" id="IPR000182">
    <property type="entry name" value="GNAT_dom"/>
</dbReference>
<dbReference type="Gene3D" id="3.40.630.30">
    <property type="match status" value="1"/>
</dbReference>
<dbReference type="InterPro" id="IPR016181">
    <property type="entry name" value="Acyl_CoA_acyltransferase"/>
</dbReference>
<feature type="domain" description="N-acetyltransferase" evidence="1">
    <location>
        <begin position="7"/>
        <end position="174"/>
    </location>
</feature>
<sequence>MPVTYTVHTAESATAVFPALVRLYAVVYAEPPYAEGPEQVAAFAGGLSAEKERPGFILVVAQDDDSALVGAAYGWTMTAGRWWTRADTEPPEDLRSASKFAVMEWVVHPDRRGAGIGGELIHRLLDGRPESWATLASNPAAPARAIYQRAGWQQVGRSAMPDGTPMDLLVLPLPAAPVRRR</sequence>
<evidence type="ECO:0000259" key="1">
    <source>
        <dbReference type="PROSITE" id="PS51186"/>
    </source>
</evidence>
<proteinExistence type="predicted"/>
<evidence type="ECO:0000313" key="2">
    <source>
        <dbReference type="EMBL" id="SCF01116.1"/>
    </source>
</evidence>
<dbReference type="EMBL" id="LT607409">
    <property type="protein sequence ID" value="SCF01116.1"/>
    <property type="molecule type" value="Genomic_DNA"/>
</dbReference>
<protein>
    <submittedName>
        <fullName evidence="2">L-amino acid N-acyltransferase YncA</fullName>
    </submittedName>
</protein>
<keyword evidence="2" id="KW-0012">Acyltransferase</keyword>
<dbReference type="GO" id="GO:0016747">
    <property type="term" value="F:acyltransferase activity, transferring groups other than amino-acyl groups"/>
    <property type="evidence" value="ECO:0007669"/>
    <property type="project" value="InterPro"/>
</dbReference>
<dbReference type="PROSITE" id="PS51186">
    <property type="entry name" value="GNAT"/>
    <property type="match status" value="1"/>
</dbReference>
<gene>
    <name evidence="2" type="ORF">GA0070612_2995</name>
</gene>
<reference evidence="3" key="1">
    <citation type="submission" date="2016-06" db="EMBL/GenBank/DDBJ databases">
        <authorList>
            <person name="Varghese N."/>
            <person name="Submissions Spin"/>
        </authorList>
    </citation>
    <scope>NUCLEOTIDE SEQUENCE [LARGE SCALE GENOMIC DNA]</scope>
    <source>
        <strain evidence="3">DSM 45160</strain>
    </source>
</reference>
<organism evidence="2 3">
    <name type="scientific">Micromonospora chokoriensis</name>
    <dbReference type="NCBI Taxonomy" id="356851"/>
    <lineage>
        <taxon>Bacteria</taxon>
        <taxon>Bacillati</taxon>
        <taxon>Actinomycetota</taxon>
        <taxon>Actinomycetes</taxon>
        <taxon>Micromonosporales</taxon>
        <taxon>Micromonosporaceae</taxon>
        <taxon>Micromonospora</taxon>
    </lineage>
</organism>
<dbReference type="AlphaFoldDB" id="A0A1C4WY15"/>
<dbReference type="Proteomes" id="UP000198224">
    <property type="component" value="Chromosome I"/>
</dbReference>
<keyword evidence="3" id="KW-1185">Reference proteome</keyword>